<dbReference type="GO" id="GO:0016020">
    <property type="term" value="C:membrane"/>
    <property type="evidence" value="ECO:0007669"/>
    <property type="project" value="InterPro"/>
</dbReference>
<dbReference type="PANTHER" id="PTHR43308">
    <property type="entry name" value="OUTER MEMBRANE PROTEIN ALPHA-RELATED"/>
    <property type="match status" value="1"/>
</dbReference>
<dbReference type="EMBL" id="MRCC01000014">
    <property type="protein sequence ID" value="OKH23983.1"/>
    <property type="molecule type" value="Genomic_DNA"/>
</dbReference>
<feature type="chain" id="PRO_5011809834" description="SLH domain-containing protein" evidence="2">
    <location>
        <begin position="30"/>
        <end position="565"/>
    </location>
</feature>
<organism evidence="6 7">
    <name type="scientific">Chroogloeocystis siderophila 5.2 s.c.1</name>
    <dbReference type="NCBI Taxonomy" id="247279"/>
    <lineage>
        <taxon>Bacteria</taxon>
        <taxon>Bacillati</taxon>
        <taxon>Cyanobacteriota</taxon>
        <taxon>Cyanophyceae</taxon>
        <taxon>Oscillatoriophycideae</taxon>
        <taxon>Chroococcales</taxon>
        <taxon>Chroococcaceae</taxon>
        <taxon>Chroogloeocystis</taxon>
    </lineage>
</organism>
<evidence type="ECO:0000313" key="7">
    <source>
        <dbReference type="Proteomes" id="UP000185984"/>
    </source>
</evidence>
<dbReference type="Proteomes" id="UP000185984">
    <property type="component" value="Unassembled WGS sequence"/>
</dbReference>
<keyword evidence="2" id="KW-0732">Signal</keyword>
<evidence type="ECO:0000256" key="3">
    <source>
        <dbReference type="SAM" id="Coils"/>
    </source>
</evidence>
<sequence length="565" mass="61180">MSKVLRRMANNSLFVLHFLLYQFTSVASASEANPDNLLTQSKSASTPEMAQVTSVSQLSDVQPTDWAFQALQSLVERYGCITGYPDGTYRGNRALTRYEFAAGLNACLNRVNELIAAATSDQLSREDLATLQRLQEEFTAELASLRGRVDALEAQTAELEANQFSTTTKLVGEAITYLGDAFGETASDINNTTLGYRVRLNFDTSFTGQDRLRTRLQATNLRLFDSGGTFGGSQGTREGQDVTDPPELFGFGNTGETRVAPSSIAQSGEVILTTLQYQFPVSDRLRIYLEANGTDPTSITDPISPFSVTATGAVSNFGQLNPMYIPIGNQAGIGANFLVTPELSLDFGYLGGTNANNPDSGLFNGDYSAFTQLVYNSDRARLGLFYLNGYSSNFGVDTLAGSNPAKVIVVNDVNNPENNLNNPIVANVYGAQVNFRVFEGFEIGGWVGYTAARAVGEIKGDADIWNYAVTLYFPDLFREGNAGGIVVGMQPRLTGTSNAILAAAIGLPDGQRSDRDTGLHLEAFYRYQLTDNISITPGIFWLTAPNHDARNPDVVIGVIRTSFVF</sequence>
<dbReference type="NCBIfam" id="NF033921">
    <property type="entry name" value="por_somb"/>
    <property type="match status" value="1"/>
</dbReference>
<evidence type="ECO:0000256" key="4">
    <source>
        <dbReference type="SAM" id="MobiDB-lite"/>
    </source>
</evidence>
<evidence type="ECO:0000256" key="2">
    <source>
        <dbReference type="RuleBase" id="RU363072"/>
    </source>
</evidence>
<proteinExistence type="inferred from homology"/>
<dbReference type="OrthoDB" id="541604at2"/>
<dbReference type="AlphaFoldDB" id="A0A1U7HK66"/>
<accession>A0A1U7HK66</accession>
<dbReference type="InterPro" id="IPR051465">
    <property type="entry name" value="Cell_Envelope_Struct_Comp"/>
</dbReference>
<dbReference type="PROSITE" id="PS51272">
    <property type="entry name" value="SLH"/>
    <property type="match status" value="1"/>
</dbReference>
<dbReference type="Gene3D" id="2.40.160.180">
    <property type="entry name" value="Carbohydrate-selective porin OprB"/>
    <property type="match status" value="1"/>
</dbReference>
<feature type="coiled-coil region" evidence="3">
    <location>
        <begin position="128"/>
        <end position="162"/>
    </location>
</feature>
<dbReference type="Pfam" id="PF04966">
    <property type="entry name" value="OprB"/>
    <property type="match status" value="1"/>
</dbReference>
<dbReference type="RefSeq" id="WP_073550694.1">
    <property type="nucleotide sequence ID" value="NZ_CAWMVK010000006.1"/>
</dbReference>
<keyword evidence="7" id="KW-1185">Reference proteome</keyword>
<evidence type="ECO:0000259" key="5">
    <source>
        <dbReference type="PROSITE" id="PS51272"/>
    </source>
</evidence>
<dbReference type="GO" id="GO:0015288">
    <property type="term" value="F:porin activity"/>
    <property type="evidence" value="ECO:0007669"/>
    <property type="project" value="InterPro"/>
</dbReference>
<dbReference type="STRING" id="247279.NIES1031_16990"/>
<feature type="region of interest" description="Disordered" evidence="4">
    <location>
        <begin position="227"/>
        <end position="246"/>
    </location>
</feature>
<feature type="signal peptide" evidence="2">
    <location>
        <begin position="1"/>
        <end position="29"/>
    </location>
</feature>
<dbReference type="InterPro" id="IPR001119">
    <property type="entry name" value="SLH_dom"/>
</dbReference>
<protein>
    <recommendedName>
        <fullName evidence="5">SLH domain-containing protein</fullName>
    </recommendedName>
</protein>
<dbReference type="InterPro" id="IPR047684">
    <property type="entry name" value="Por_som-like"/>
</dbReference>
<dbReference type="GO" id="GO:0008643">
    <property type="term" value="P:carbohydrate transport"/>
    <property type="evidence" value="ECO:0007669"/>
    <property type="project" value="InterPro"/>
</dbReference>
<dbReference type="InterPro" id="IPR038673">
    <property type="entry name" value="OprB_sf"/>
</dbReference>
<keyword evidence="3" id="KW-0175">Coiled coil</keyword>
<gene>
    <name evidence="6" type="ORF">NIES1031_16990</name>
</gene>
<dbReference type="Pfam" id="PF00395">
    <property type="entry name" value="SLH"/>
    <property type="match status" value="1"/>
</dbReference>
<comment type="similarity">
    <text evidence="1 2">Belongs to the OprB family.</text>
</comment>
<reference evidence="6 7" key="1">
    <citation type="submission" date="2016-11" db="EMBL/GenBank/DDBJ databases">
        <title>Draft Genome Sequences of Nine Cyanobacterial Strains from Diverse Habitats.</title>
        <authorList>
            <person name="Zhu T."/>
            <person name="Hou S."/>
            <person name="Lu X."/>
            <person name="Hess W.R."/>
        </authorList>
    </citation>
    <scope>NUCLEOTIDE SEQUENCE [LARGE SCALE GENOMIC DNA]</scope>
    <source>
        <strain evidence="6 7">5.2 s.c.1</strain>
    </source>
</reference>
<feature type="domain" description="SLH" evidence="5">
    <location>
        <begin position="54"/>
        <end position="118"/>
    </location>
</feature>
<name>A0A1U7HK66_9CHRO</name>
<dbReference type="PANTHER" id="PTHR43308:SF1">
    <property type="entry name" value="OUTER MEMBRANE PROTEIN ALPHA"/>
    <property type="match status" value="1"/>
</dbReference>
<comment type="caution">
    <text evidence="6">The sequence shown here is derived from an EMBL/GenBank/DDBJ whole genome shotgun (WGS) entry which is preliminary data.</text>
</comment>
<evidence type="ECO:0000313" key="6">
    <source>
        <dbReference type="EMBL" id="OKH23983.1"/>
    </source>
</evidence>
<dbReference type="InterPro" id="IPR007049">
    <property type="entry name" value="Carb-sel_porin_OprB"/>
</dbReference>
<evidence type="ECO:0000256" key="1">
    <source>
        <dbReference type="ARBA" id="ARBA00008769"/>
    </source>
</evidence>